<dbReference type="EMBL" id="CP044623">
    <property type="protein sequence ID" value="QRD94111.1"/>
    <property type="molecule type" value="Genomic_DNA"/>
</dbReference>
<sequence length="256" mass="28900">MDVTQERELIQIYKGPSPGSIPSVEPVIQAEIKIKTKLKAFPPPPPPPPKKKFKIIKNFFSLNSRQTFDPPWQHCAPHFLLSSQFSLAQGSCVVVLHYLIFLFNFFLLLPLVSVRSSKVILPSFGPALVLASPFSIILPFLPFPLFPSLPSLLLLPSPPFLKNSCCFVYPSSSFHFHIPLHFPSPVPCSCRKRRSRFADSSVNNFLCLFYLLVSYFFFLLHLAGVVLIPPVPGFVLRLHAYFSCAVSEQRILYPLL</sequence>
<name>A0A7U2N266_ASPFN</name>
<keyword evidence="1" id="KW-1133">Transmembrane helix</keyword>
<organism evidence="2 3">
    <name type="scientific">Aspergillus flavus (strain ATCC 200026 / FGSC A1120 / IAM 13836 / NRRL 3357 / JCM 12722 / SRRC 167)</name>
    <dbReference type="NCBI Taxonomy" id="332952"/>
    <lineage>
        <taxon>Eukaryota</taxon>
        <taxon>Fungi</taxon>
        <taxon>Dikarya</taxon>
        <taxon>Ascomycota</taxon>
        <taxon>Pezizomycotina</taxon>
        <taxon>Eurotiomycetes</taxon>
        <taxon>Eurotiomycetidae</taxon>
        <taxon>Eurotiales</taxon>
        <taxon>Aspergillaceae</taxon>
        <taxon>Aspergillus</taxon>
        <taxon>Aspergillus subgen. Circumdati</taxon>
    </lineage>
</organism>
<evidence type="ECO:0000256" key="1">
    <source>
        <dbReference type="SAM" id="Phobius"/>
    </source>
</evidence>
<reference evidence="3" key="1">
    <citation type="journal article" date="2021" name="G3 (Bethesda)">
        <title>Chromosome assembled and annotated genome sequence of Aspergillus flavus NRRL 3357.</title>
        <authorList>
            <person name="Skerker J.M."/>
            <person name="Pianalto K.M."/>
            <person name="Mondo S.J."/>
            <person name="Yang K."/>
            <person name="Arkin A.P."/>
            <person name="Keller N.P."/>
            <person name="Grigoriev I.V."/>
            <person name="Louise Glass N.L."/>
        </authorList>
    </citation>
    <scope>NUCLEOTIDE SEQUENCE [LARGE SCALE GENOMIC DNA]</scope>
    <source>
        <strain evidence="3">ATCC 200026 / FGSC A1120 / IAM 13836 / NRRL 3357 / JCM 12722 / SRRC 167</strain>
    </source>
</reference>
<feature type="transmembrane region" description="Helical" evidence="1">
    <location>
        <begin position="203"/>
        <end position="228"/>
    </location>
</feature>
<keyword evidence="3" id="KW-1185">Reference proteome</keyword>
<evidence type="ECO:0000313" key="3">
    <source>
        <dbReference type="Proteomes" id="UP000596276"/>
    </source>
</evidence>
<evidence type="ECO:0000313" key="2">
    <source>
        <dbReference type="EMBL" id="QRD94111.1"/>
    </source>
</evidence>
<proteinExistence type="predicted"/>
<dbReference type="Proteomes" id="UP000596276">
    <property type="component" value="Chromosome 6"/>
</dbReference>
<gene>
    <name evidence="2" type="ORF">F9C07_1766396</name>
</gene>
<keyword evidence="1" id="KW-0472">Membrane</keyword>
<protein>
    <submittedName>
        <fullName evidence="2">Uncharacterized protein</fullName>
    </submittedName>
</protein>
<dbReference type="AlphaFoldDB" id="A0A7U2N266"/>
<feature type="transmembrane region" description="Helical" evidence="1">
    <location>
        <begin position="87"/>
        <end position="112"/>
    </location>
</feature>
<dbReference type="VEuPathDB" id="FungiDB:F9C07_1766396"/>
<keyword evidence="1" id="KW-0812">Transmembrane</keyword>
<accession>A0A7U2N266</accession>